<dbReference type="InterPro" id="IPR050353">
    <property type="entry name" value="PyrK_electron_transfer"/>
</dbReference>
<evidence type="ECO:0000256" key="9">
    <source>
        <dbReference type="ARBA" id="ARBA00023004"/>
    </source>
</evidence>
<evidence type="ECO:0000256" key="13">
    <source>
        <dbReference type="PIRSR" id="PIRSR006816-2"/>
    </source>
</evidence>
<dbReference type="STRING" id="667014.Thein_0969"/>
<dbReference type="Pfam" id="PF10418">
    <property type="entry name" value="DHODB_Fe-S_bind"/>
    <property type="match status" value="1"/>
</dbReference>
<comment type="similarity">
    <text evidence="1 11">Belongs to the PyrK family.</text>
</comment>
<dbReference type="InterPro" id="IPR023455">
    <property type="entry name" value="Dihydroorotate_DHASE_ETsu"/>
</dbReference>
<dbReference type="InterPro" id="IPR037117">
    <property type="entry name" value="Dihydroorotate_DH_ele_sf"/>
</dbReference>
<dbReference type="PaxDb" id="667014-Thein_0969"/>
<dbReference type="PANTHER" id="PTHR43513">
    <property type="entry name" value="DIHYDROOROTATE DEHYDROGENASE B (NAD(+)), ELECTRON TRANSFER SUBUNIT"/>
    <property type="match status" value="1"/>
</dbReference>
<keyword evidence="5 11" id="KW-0479">Metal-binding</keyword>
<keyword evidence="4 11" id="KW-0001">2Fe-2S</keyword>
<dbReference type="SUPFAM" id="SSF63380">
    <property type="entry name" value="Riboflavin synthase domain-like"/>
    <property type="match status" value="1"/>
</dbReference>
<dbReference type="InterPro" id="IPR017938">
    <property type="entry name" value="Riboflavin_synthase-like_b-brl"/>
</dbReference>
<evidence type="ECO:0000313" key="15">
    <source>
        <dbReference type="EMBL" id="AEH44841.1"/>
    </source>
</evidence>
<reference evidence="15 16" key="2">
    <citation type="journal article" date="2012" name="Stand. Genomic Sci.">
        <title>Complete genome sequence of the thermophilic sulfate-reducing ocean bacterium Thermodesulfatator indicus type strain (CIR29812(T)).</title>
        <authorList>
            <person name="Anderson I."/>
            <person name="Saunders E."/>
            <person name="Lapidus A."/>
            <person name="Nolan M."/>
            <person name="Lucas S."/>
            <person name="Tice H."/>
            <person name="Del Rio T.G."/>
            <person name="Cheng J.F."/>
            <person name="Han C."/>
            <person name="Tapia R."/>
            <person name="Goodwin L.A."/>
            <person name="Pitluck S."/>
            <person name="Liolios K."/>
            <person name="Mavromatis K."/>
            <person name="Pagani I."/>
            <person name="Ivanova N."/>
            <person name="Mikhailova N."/>
            <person name="Pati A."/>
            <person name="Chen A."/>
            <person name="Palaniappan K."/>
            <person name="Land M."/>
            <person name="Hauser L."/>
            <person name="Jeffries C.D."/>
            <person name="Chang Y.J."/>
            <person name="Brambilla E.M."/>
            <person name="Rohde M."/>
            <person name="Spring S."/>
            <person name="Goker M."/>
            <person name="Detter J.C."/>
            <person name="Woyke T."/>
            <person name="Bristow J."/>
            <person name="Eisen J.A."/>
            <person name="Markowitz V."/>
            <person name="Hugenholtz P."/>
            <person name="Kyrpides N.C."/>
            <person name="Klenk H.P."/>
        </authorList>
    </citation>
    <scope>NUCLEOTIDE SEQUENCE [LARGE SCALE GENOMIC DNA]</scope>
    <source>
        <strain evidence="16">DSM 15286 / JCM 11887 / CIR29812</strain>
    </source>
</reference>
<feature type="binding site" evidence="11 13">
    <location>
        <position position="245"/>
    </location>
    <ligand>
        <name>[2Fe-2S] cluster</name>
        <dbReference type="ChEBI" id="CHEBI:190135"/>
    </ligand>
</feature>
<proteinExistence type="inferred from homology"/>
<name>F8ADA2_THEID</name>
<evidence type="ECO:0000256" key="2">
    <source>
        <dbReference type="ARBA" id="ARBA00022448"/>
    </source>
</evidence>
<feature type="binding site" evidence="11 13">
    <location>
        <position position="224"/>
    </location>
    <ligand>
        <name>[2Fe-2S] cluster</name>
        <dbReference type="ChEBI" id="CHEBI:190135"/>
    </ligand>
</feature>
<comment type="cofactor">
    <cofactor evidence="11">
        <name>[2Fe-2S] cluster</name>
        <dbReference type="ChEBI" id="CHEBI:190135"/>
    </cofactor>
    <text evidence="11">Binds 1 [2Fe-2S] cluster per subunit.</text>
</comment>
<evidence type="ECO:0000256" key="10">
    <source>
        <dbReference type="ARBA" id="ARBA00023014"/>
    </source>
</evidence>
<evidence type="ECO:0000256" key="8">
    <source>
        <dbReference type="ARBA" id="ARBA00022982"/>
    </source>
</evidence>
<dbReference type="InterPro" id="IPR012165">
    <property type="entry name" value="Cyt_c3_hydrogenase_gsu"/>
</dbReference>
<dbReference type="GO" id="GO:0050660">
    <property type="term" value="F:flavin adenine dinucleotide binding"/>
    <property type="evidence" value="ECO:0007669"/>
    <property type="project" value="InterPro"/>
</dbReference>
<dbReference type="GO" id="GO:0009055">
    <property type="term" value="F:electron transfer activity"/>
    <property type="evidence" value="ECO:0007669"/>
    <property type="project" value="UniProtKB-UniRule"/>
</dbReference>
<evidence type="ECO:0000256" key="7">
    <source>
        <dbReference type="ARBA" id="ARBA00022975"/>
    </source>
</evidence>
<dbReference type="InterPro" id="IPR039261">
    <property type="entry name" value="FNR_nucleotide-bd"/>
</dbReference>
<evidence type="ECO:0000256" key="3">
    <source>
        <dbReference type="ARBA" id="ARBA00022630"/>
    </source>
</evidence>
<dbReference type="PATRIC" id="fig|667014.3.peg.995"/>
<feature type="binding site" evidence="11 13">
    <location>
        <position position="232"/>
    </location>
    <ligand>
        <name>[2Fe-2S] cluster</name>
        <dbReference type="ChEBI" id="CHEBI:190135"/>
    </ligand>
</feature>
<evidence type="ECO:0000256" key="5">
    <source>
        <dbReference type="ARBA" id="ARBA00022723"/>
    </source>
</evidence>
<dbReference type="GO" id="GO:0051537">
    <property type="term" value="F:2 iron, 2 sulfur cluster binding"/>
    <property type="evidence" value="ECO:0007669"/>
    <property type="project" value="UniProtKB-KW"/>
</dbReference>
<sequence length="257" mass="28217">MLVQTLKFMKIFTTKENKKLTEKYWLLTLEGEIKKPSPGQFVMVRAWPGFDPLLSRPFSIHYYEPGRLSILYEVKGRGTKLLAKLGPGKKVEILGPLGQGFPEVSSRDIILVAGGIGIAPFLFTAKEFIRKGHQVHLFYGARTQNDFLCLKEFEALGVSLTLTTEDGSLGTKGFITQPLKAYLSKHKKGVIFACGPMPMLSAVAQVTKESGIKAFVSLEAHMACGLGLCLGCVVKHKEQGYLHVCSEGPVVPAENVF</sequence>
<comment type="function">
    <text evidence="11">Responsible for channeling the electrons from the oxidation of dihydroorotate from the FMN redox center in the PyrD type B subunit to the ultimate electron acceptor NAD(+).</text>
</comment>
<dbReference type="GO" id="GO:0044205">
    <property type="term" value="P:'de novo' UMP biosynthetic process"/>
    <property type="evidence" value="ECO:0007669"/>
    <property type="project" value="UniProtKB-UniRule"/>
</dbReference>
<dbReference type="EMBL" id="CP002683">
    <property type="protein sequence ID" value="AEH44841.1"/>
    <property type="molecule type" value="Genomic_DNA"/>
</dbReference>
<dbReference type="InterPro" id="IPR017927">
    <property type="entry name" value="FAD-bd_FR_type"/>
</dbReference>
<dbReference type="SUPFAM" id="SSF52343">
    <property type="entry name" value="Ferredoxin reductase-like, C-terminal NADP-linked domain"/>
    <property type="match status" value="1"/>
</dbReference>
<evidence type="ECO:0000256" key="6">
    <source>
        <dbReference type="ARBA" id="ARBA00022827"/>
    </source>
</evidence>
<evidence type="ECO:0000313" key="16">
    <source>
        <dbReference type="Proteomes" id="UP000006793"/>
    </source>
</evidence>
<dbReference type="InterPro" id="IPR001433">
    <property type="entry name" value="OxRdtase_FAD/NAD-bd"/>
</dbReference>
<evidence type="ECO:0000256" key="11">
    <source>
        <dbReference type="HAMAP-Rule" id="MF_01211"/>
    </source>
</evidence>
<dbReference type="InterPro" id="IPR019480">
    <property type="entry name" value="Dihydroorotate_DH_Fe-S-bd"/>
</dbReference>
<dbReference type="PIRSF" id="PIRSF006816">
    <property type="entry name" value="Cyc3_hyd_g"/>
    <property type="match status" value="1"/>
</dbReference>
<dbReference type="HAMAP" id="MF_01211">
    <property type="entry name" value="DHODB_Fe_S_bind"/>
    <property type="match status" value="1"/>
</dbReference>
<evidence type="ECO:0000259" key="14">
    <source>
        <dbReference type="PROSITE" id="PS51384"/>
    </source>
</evidence>
<dbReference type="InParanoid" id="F8ADA2"/>
<comment type="pathway">
    <text evidence="11">Pyrimidine metabolism; UMP biosynthesis via de novo pathway; orotate from (S)-dihydroorotate (NAD(+) route): step 1/1.</text>
</comment>
<dbReference type="PROSITE" id="PS51384">
    <property type="entry name" value="FAD_FR"/>
    <property type="match status" value="1"/>
</dbReference>
<keyword evidence="3 11" id="KW-0285">Flavoprotein</keyword>
<comment type="cofactor">
    <cofactor evidence="13">
        <name>[2Fe-2S] cluster</name>
        <dbReference type="ChEBI" id="CHEBI:190135"/>
    </cofactor>
    <text evidence="13">Binds 1 [2Fe-2S] cluster per subunit.</text>
</comment>
<dbReference type="Gene3D" id="2.40.30.10">
    <property type="entry name" value="Translation factors"/>
    <property type="match status" value="1"/>
</dbReference>
<gene>
    <name evidence="11" type="primary">pyrK</name>
    <name evidence="15" type="ordered locus">Thein_0969</name>
</gene>
<dbReference type="HOGENOM" id="CLU_003827_1_2_0"/>
<dbReference type="AlphaFoldDB" id="F8ADA2"/>
<accession>F8ADA2</accession>
<dbReference type="Gene3D" id="2.10.240.10">
    <property type="entry name" value="Dihydroorotate dehydrogenase, electron transfer subunit"/>
    <property type="match status" value="1"/>
</dbReference>
<feature type="binding site" evidence="11 13">
    <location>
        <position position="229"/>
    </location>
    <ligand>
        <name>[2Fe-2S] cluster</name>
        <dbReference type="ChEBI" id="CHEBI:190135"/>
    </ligand>
</feature>
<feature type="binding site" evidence="11 12">
    <location>
        <begin position="56"/>
        <end position="59"/>
    </location>
    <ligand>
        <name>FAD</name>
        <dbReference type="ChEBI" id="CHEBI:57692"/>
    </ligand>
</feature>
<reference evidence="16" key="1">
    <citation type="submission" date="2011-04" db="EMBL/GenBank/DDBJ databases">
        <title>The complete genome of Thermodesulfatator indicus DSM 15286.</title>
        <authorList>
            <person name="Lucas S."/>
            <person name="Copeland A."/>
            <person name="Lapidus A."/>
            <person name="Bruce D."/>
            <person name="Goodwin L."/>
            <person name="Pitluck S."/>
            <person name="Peters L."/>
            <person name="Kyrpides N."/>
            <person name="Mavromatis K."/>
            <person name="Pagani I."/>
            <person name="Ivanova N."/>
            <person name="Saunders L."/>
            <person name="Detter J.C."/>
            <person name="Tapia R."/>
            <person name="Han C."/>
            <person name="Land M."/>
            <person name="Hauser L."/>
            <person name="Markowitz V."/>
            <person name="Cheng J.-F."/>
            <person name="Hugenholtz P."/>
            <person name="Woyke T."/>
            <person name="Wu D."/>
            <person name="Spring S."/>
            <person name="Schroeder M."/>
            <person name="Brambilla E."/>
            <person name="Klenk H.-P."/>
            <person name="Eisen J.A."/>
        </authorList>
    </citation>
    <scope>NUCLEOTIDE SEQUENCE [LARGE SCALE GENOMIC DNA]</scope>
    <source>
        <strain evidence="16">DSM 15286 / JCM 11887 / CIR29812</strain>
    </source>
</reference>
<evidence type="ECO:0000256" key="1">
    <source>
        <dbReference type="ARBA" id="ARBA00006422"/>
    </source>
</evidence>
<feature type="domain" description="FAD-binding FR-type" evidence="14">
    <location>
        <begin position="7"/>
        <end position="103"/>
    </location>
</feature>
<keyword evidence="7 11" id="KW-0665">Pyrimidine biosynthesis</keyword>
<comment type="cofactor">
    <cofactor evidence="11 12">
        <name>FAD</name>
        <dbReference type="ChEBI" id="CHEBI:57692"/>
    </cofactor>
    <text evidence="11 12">Binds 1 FAD per subunit.</text>
</comment>
<keyword evidence="6 11" id="KW-0274">FAD</keyword>
<dbReference type="UniPathway" id="UPA00070">
    <property type="reaction ID" value="UER00945"/>
</dbReference>
<dbReference type="KEGG" id="tid:Thein_0969"/>
<dbReference type="Proteomes" id="UP000006793">
    <property type="component" value="Chromosome"/>
</dbReference>
<dbReference type="GO" id="GO:0016491">
    <property type="term" value="F:oxidoreductase activity"/>
    <property type="evidence" value="ECO:0007669"/>
    <property type="project" value="InterPro"/>
</dbReference>
<keyword evidence="16" id="KW-1185">Reference proteome</keyword>
<protein>
    <recommendedName>
        <fullName evidence="11">Dihydroorotate dehydrogenase B (NAD(+)), electron transfer subunit</fullName>
    </recommendedName>
    <alternativeName>
        <fullName evidence="11">Dihydroorotate oxidase B, electron transfer subunit</fullName>
    </alternativeName>
</protein>
<comment type="caution">
    <text evidence="11">Lacks conserved residue(s) required for the propagation of feature annotation.</text>
</comment>
<keyword evidence="8 11" id="KW-0249">Electron transport</keyword>
<comment type="subunit">
    <text evidence="11">Heterotetramer of 2 PyrK and 2 PyrD type B subunits.</text>
</comment>
<evidence type="ECO:0000256" key="12">
    <source>
        <dbReference type="PIRSR" id="PIRSR006816-1"/>
    </source>
</evidence>
<keyword evidence="2 11" id="KW-0813">Transport</keyword>
<keyword evidence="9 11" id="KW-0408">Iron</keyword>
<dbReference type="GO" id="GO:0046872">
    <property type="term" value="F:metal ion binding"/>
    <property type="evidence" value="ECO:0007669"/>
    <property type="project" value="UniProtKB-KW"/>
</dbReference>
<keyword evidence="10 11" id="KW-0411">Iron-sulfur</keyword>
<dbReference type="CDD" id="cd06218">
    <property type="entry name" value="DHOD_e_trans"/>
    <property type="match status" value="1"/>
</dbReference>
<organism evidence="15 16">
    <name type="scientific">Thermodesulfatator indicus (strain DSM 15286 / JCM 11887 / CIR29812)</name>
    <dbReference type="NCBI Taxonomy" id="667014"/>
    <lineage>
        <taxon>Bacteria</taxon>
        <taxon>Pseudomonadati</taxon>
        <taxon>Thermodesulfobacteriota</taxon>
        <taxon>Thermodesulfobacteria</taxon>
        <taxon>Thermodesulfobacteriales</taxon>
        <taxon>Thermodesulfatatoraceae</taxon>
        <taxon>Thermodesulfatator</taxon>
    </lineage>
</organism>
<dbReference type="PANTHER" id="PTHR43513:SF3">
    <property type="entry name" value="DIHYDROOROTATE DEHYDROGENASE B (NAD(+)), ELECTRON TRANSFER SUBUNIT-RELATED"/>
    <property type="match status" value="1"/>
</dbReference>
<feature type="binding site" evidence="11 12">
    <location>
        <begin position="78"/>
        <end position="79"/>
    </location>
    <ligand>
        <name>FAD</name>
        <dbReference type="ChEBI" id="CHEBI:57692"/>
    </ligand>
</feature>
<dbReference type="eggNOG" id="COG0543">
    <property type="taxonomic scope" value="Bacteria"/>
</dbReference>
<dbReference type="Pfam" id="PF00175">
    <property type="entry name" value="NAD_binding_1"/>
    <property type="match status" value="1"/>
</dbReference>
<evidence type="ECO:0000256" key="4">
    <source>
        <dbReference type="ARBA" id="ARBA00022714"/>
    </source>
</evidence>
<dbReference type="Gene3D" id="3.40.50.80">
    <property type="entry name" value="Nucleotide-binding domain of ferredoxin-NADP reductase (FNR) module"/>
    <property type="match status" value="1"/>
</dbReference>